<gene>
    <name evidence="1" type="ORF">LOC62_04G005730</name>
</gene>
<dbReference type="EMBL" id="CP086717">
    <property type="protein sequence ID" value="WOO82234.1"/>
    <property type="molecule type" value="Genomic_DNA"/>
</dbReference>
<dbReference type="RefSeq" id="XP_062628266.1">
    <property type="nucleotide sequence ID" value="XM_062772282.1"/>
</dbReference>
<dbReference type="AlphaFoldDB" id="A0AAF0YCC9"/>
<sequence length="217" mass="24833">MSTLAQIVKKLRPRTRQCLGFIEHLKLSPPPDDKILAKVYAAAAALGAPTPLFPKVRRLILEDPYPNGTLYRKYGIKPTFKRLPDEGLFLFDAPDVCVRSGSWSQGRLEYLPCRSISSANLTVHCAELSDIWESSLPRPYRTLRIYWPNAHNEGEYDGIDYAADFDNEAALWALELPLVFYPRTSELTERKVTHLLARARSRMNRQGADKYCDTFLW</sequence>
<proteinExistence type="predicted"/>
<evidence type="ECO:0000313" key="1">
    <source>
        <dbReference type="EMBL" id="WOO82234.1"/>
    </source>
</evidence>
<reference evidence="1" key="1">
    <citation type="submission" date="2023-10" db="EMBL/GenBank/DDBJ databases">
        <authorList>
            <person name="Noh H."/>
        </authorList>
    </citation>
    <scope>NUCLEOTIDE SEQUENCE</scope>
    <source>
        <strain evidence="1">DUCC4014</strain>
    </source>
</reference>
<accession>A0AAF0YCC9</accession>
<name>A0AAF0YCC9_9TREE</name>
<keyword evidence="2" id="KW-1185">Reference proteome</keyword>
<protein>
    <submittedName>
        <fullName evidence="1">Uncharacterized protein</fullName>
    </submittedName>
</protein>
<evidence type="ECO:0000313" key="2">
    <source>
        <dbReference type="Proteomes" id="UP000827549"/>
    </source>
</evidence>
<dbReference type="Proteomes" id="UP000827549">
    <property type="component" value="Chromosome 4"/>
</dbReference>
<organism evidence="1 2">
    <name type="scientific">Vanrija pseudolonga</name>
    <dbReference type="NCBI Taxonomy" id="143232"/>
    <lineage>
        <taxon>Eukaryota</taxon>
        <taxon>Fungi</taxon>
        <taxon>Dikarya</taxon>
        <taxon>Basidiomycota</taxon>
        <taxon>Agaricomycotina</taxon>
        <taxon>Tremellomycetes</taxon>
        <taxon>Trichosporonales</taxon>
        <taxon>Trichosporonaceae</taxon>
        <taxon>Vanrija</taxon>
    </lineage>
</organism>
<dbReference type="GeneID" id="87808958"/>